<dbReference type="GO" id="GO:0005615">
    <property type="term" value="C:extracellular space"/>
    <property type="evidence" value="ECO:0007669"/>
    <property type="project" value="InterPro"/>
</dbReference>
<proteinExistence type="inferred from homology"/>
<dbReference type="GO" id="GO:0004867">
    <property type="term" value="F:serine-type endopeptidase inhibitor activity"/>
    <property type="evidence" value="ECO:0007669"/>
    <property type="project" value="UniProtKB-KW"/>
</dbReference>
<dbReference type="InterPro" id="IPR008930">
    <property type="entry name" value="Terpenoid_cyclase/PrenylTrfase"/>
</dbReference>
<dbReference type="EMBL" id="CAWUFR010001678">
    <property type="protein sequence ID" value="CAK6984215.1"/>
    <property type="molecule type" value="Genomic_DNA"/>
</dbReference>
<dbReference type="InterPro" id="IPR047565">
    <property type="entry name" value="Alpha-macroglob_thiol-ester_cl"/>
</dbReference>
<dbReference type="Gene3D" id="1.50.10.20">
    <property type="match status" value="1"/>
</dbReference>
<dbReference type="PROSITE" id="PS00477">
    <property type="entry name" value="ALPHA_2_MACROGLOBULIN"/>
    <property type="match status" value="1"/>
</dbReference>
<comment type="caution">
    <text evidence="6">The sequence shown here is derived from an EMBL/GenBank/DDBJ whole genome shotgun (WGS) entry which is preliminary data.</text>
</comment>
<keyword evidence="7" id="KW-1185">Reference proteome</keyword>
<name>A0AAV1QMC2_SCOSC</name>
<dbReference type="Gene3D" id="2.20.130.20">
    <property type="match status" value="1"/>
</dbReference>
<protein>
    <submittedName>
        <fullName evidence="6">Alpha-2-macroglobulin-like isoform X3</fullName>
    </submittedName>
</protein>
<dbReference type="FunFam" id="2.60.40.10:FF:000312">
    <property type="entry name" value="Alpha-2-macroglobulin like 1"/>
    <property type="match status" value="1"/>
</dbReference>
<dbReference type="Pfam" id="PF00207">
    <property type="entry name" value="A2M"/>
    <property type="match status" value="1"/>
</dbReference>
<dbReference type="Gene3D" id="2.60.40.10">
    <property type="entry name" value="Immunoglobulins"/>
    <property type="match status" value="1"/>
</dbReference>
<dbReference type="AlphaFoldDB" id="A0AAV1QMC2"/>
<evidence type="ECO:0000259" key="5">
    <source>
        <dbReference type="SMART" id="SM01360"/>
    </source>
</evidence>
<comment type="similarity">
    <text evidence="1">Belongs to the protease inhibitor I39 (alpha-2-macroglobulin) family.</text>
</comment>
<dbReference type="SUPFAM" id="SSF81296">
    <property type="entry name" value="E set domains"/>
    <property type="match status" value="1"/>
</dbReference>
<keyword evidence="2" id="KW-0646">Protease inhibitor</keyword>
<dbReference type="PANTHER" id="PTHR11412:SF150">
    <property type="entry name" value="ALPHA-2-MACROGLOBULIN-RELATED"/>
    <property type="match status" value="1"/>
</dbReference>
<dbReference type="PANTHER" id="PTHR11412">
    <property type="entry name" value="MACROGLOBULIN / COMPLEMENT"/>
    <property type="match status" value="1"/>
</dbReference>
<dbReference type="SUPFAM" id="SSF48239">
    <property type="entry name" value="Terpenoid cyclases/Protein prenyltransferases"/>
    <property type="match status" value="1"/>
</dbReference>
<evidence type="ECO:0000256" key="2">
    <source>
        <dbReference type="ARBA" id="ARBA00022690"/>
    </source>
</evidence>
<reference evidence="6 7" key="1">
    <citation type="submission" date="2024-01" db="EMBL/GenBank/DDBJ databases">
        <authorList>
            <person name="Alioto T."/>
            <person name="Alioto T."/>
            <person name="Gomez Garrido J."/>
        </authorList>
    </citation>
    <scope>NUCLEOTIDE SEQUENCE [LARGE SCALE GENOMIC DNA]</scope>
</reference>
<accession>A0AAV1QMC2</accession>
<evidence type="ECO:0000256" key="1">
    <source>
        <dbReference type="ARBA" id="ARBA00010952"/>
    </source>
</evidence>
<keyword evidence="3" id="KW-0722">Serine protease inhibitor</keyword>
<dbReference type="Proteomes" id="UP001314229">
    <property type="component" value="Unassembled WGS sequence"/>
</dbReference>
<dbReference type="InterPro" id="IPR011626">
    <property type="entry name" value="Alpha-macroglobulin_TED"/>
</dbReference>
<feature type="domain" description="Alpha-2-macroglobulin" evidence="5">
    <location>
        <begin position="72"/>
        <end position="167"/>
    </location>
</feature>
<dbReference type="InterPro" id="IPR050473">
    <property type="entry name" value="A2M/Complement_sys"/>
</dbReference>
<keyword evidence="4" id="KW-1015">Disulfide bond</keyword>
<sequence>MPPKKQTARKPEEETLETFESGLLTELTASPSLESAAILHAINGMSKQMVERFNSLEESLQANQATLTEHASRLSAVEVMASDHDHRESGTKDVSLTVPDTITTWETEAFCLSPHGFGLAPRKELTAFQPFFLELTLPYSIIRGEHFELKATVFNYLSSCIMVSVTPTVSLDYTLTPLSDDQYTSCLCANERKTLSWSLAPSVLGVMNVTVSAEAVTSHASCNNEIVTVPERGRIDVVTRPLIVKAEGTEMTKTHNWLLCPKDDALTEEVELQLPENVIDGSARASLSVLGDILGRALKNLDGLLKMPYGCGEQNMALLAPNIYILQYLKNTDQMTPAIKEKATNFLTSGYQRQLNYKHYDGAYSTFGGGTPNT</sequence>
<dbReference type="Pfam" id="PF07678">
    <property type="entry name" value="TED_complement"/>
    <property type="match status" value="1"/>
</dbReference>
<dbReference type="SMART" id="SM01419">
    <property type="entry name" value="Thiol-ester_cl"/>
    <property type="match status" value="1"/>
</dbReference>
<evidence type="ECO:0000256" key="3">
    <source>
        <dbReference type="ARBA" id="ARBA00022900"/>
    </source>
</evidence>
<dbReference type="InterPro" id="IPR001599">
    <property type="entry name" value="Macroglobln_a2"/>
</dbReference>
<dbReference type="InterPro" id="IPR013783">
    <property type="entry name" value="Ig-like_fold"/>
</dbReference>
<dbReference type="InterPro" id="IPR014756">
    <property type="entry name" value="Ig_E-set"/>
</dbReference>
<dbReference type="GO" id="GO:0007399">
    <property type="term" value="P:nervous system development"/>
    <property type="evidence" value="ECO:0007669"/>
    <property type="project" value="UniProtKB-ARBA"/>
</dbReference>
<evidence type="ECO:0000313" key="6">
    <source>
        <dbReference type="EMBL" id="CAK6984215.1"/>
    </source>
</evidence>
<evidence type="ECO:0000313" key="7">
    <source>
        <dbReference type="Proteomes" id="UP001314229"/>
    </source>
</evidence>
<evidence type="ECO:0000256" key="4">
    <source>
        <dbReference type="ARBA" id="ARBA00023157"/>
    </source>
</evidence>
<feature type="non-terminal residue" evidence="6">
    <location>
        <position position="374"/>
    </location>
</feature>
<dbReference type="SMART" id="SM01360">
    <property type="entry name" value="A2M"/>
    <property type="match status" value="1"/>
</dbReference>
<organism evidence="6 7">
    <name type="scientific">Scomber scombrus</name>
    <name type="common">Atlantic mackerel</name>
    <name type="synonym">Scomber vernalis</name>
    <dbReference type="NCBI Taxonomy" id="13677"/>
    <lineage>
        <taxon>Eukaryota</taxon>
        <taxon>Metazoa</taxon>
        <taxon>Chordata</taxon>
        <taxon>Craniata</taxon>
        <taxon>Vertebrata</taxon>
        <taxon>Euteleostomi</taxon>
        <taxon>Actinopterygii</taxon>
        <taxon>Neopterygii</taxon>
        <taxon>Teleostei</taxon>
        <taxon>Neoteleostei</taxon>
        <taxon>Acanthomorphata</taxon>
        <taxon>Pelagiaria</taxon>
        <taxon>Scombriformes</taxon>
        <taxon>Scombridae</taxon>
        <taxon>Scomber</taxon>
    </lineage>
</organism>
<gene>
    <name evidence="6" type="ORF">FSCOSCO3_A019688</name>
</gene>
<dbReference type="InterPro" id="IPR019742">
    <property type="entry name" value="MacrogloblnA2_CS"/>
</dbReference>